<evidence type="ECO:0000256" key="1">
    <source>
        <dbReference type="RuleBase" id="RU363044"/>
    </source>
</evidence>
<dbReference type="GO" id="GO:0016887">
    <property type="term" value="F:ATP hydrolysis activity"/>
    <property type="evidence" value="ECO:0007669"/>
    <property type="project" value="RHEA"/>
</dbReference>
<accession>A0A0C2X2T3</accession>
<dbReference type="EC" id="5.6.2.3" evidence="1"/>
<dbReference type="STRING" id="946122.A0A0C2X2T3"/>
<name>A0A0C2X2T3_AMAMK</name>
<dbReference type="GO" id="GO:0006310">
    <property type="term" value="P:DNA recombination"/>
    <property type="evidence" value="ECO:0007669"/>
    <property type="project" value="UniProtKB-KW"/>
</dbReference>
<comment type="catalytic activity">
    <reaction evidence="1">
        <text>ATP + H2O = ADP + phosphate + H(+)</text>
        <dbReference type="Rhea" id="RHEA:13065"/>
        <dbReference type="ChEBI" id="CHEBI:15377"/>
        <dbReference type="ChEBI" id="CHEBI:15378"/>
        <dbReference type="ChEBI" id="CHEBI:30616"/>
        <dbReference type="ChEBI" id="CHEBI:43474"/>
        <dbReference type="ChEBI" id="CHEBI:456216"/>
        <dbReference type="EC" id="5.6.2.3"/>
    </reaction>
</comment>
<reference evidence="3 4" key="1">
    <citation type="submission" date="2014-04" db="EMBL/GenBank/DDBJ databases">
        <title>Evolutionary Origins and Diversification of the Mycorrhizal Mutualists.</title>
        <authorList>
            <consortium name="DOE Joint Genome Institute"/>
            <consortium name="Mycorrhizal Genomics Consortium"/>
            <person name="Kohler A."/>
            <person name="Kuo A."/>
            <person name="Nagy L.G."/>
            <person name="Floudas D."/>
            <person name="Copeland A."/>
            <person name="Barry K.W."/>
            <person name="Cichocki N."/>
            <person name="Veneault-Fourrey C."/>
            <person name="LaButti K."/>
            <person name="Lindquist E.A."/>
            <person name="Lipzen A."/>
            <person name="Lundell T."/>
            <person name="Morin E."/>
            <person name="Murat C."/>
            <person name="Riley R."/>
            <person name="Ohm R."/>
            <person name="Sun H."/>
            <person name="Tunlid A."/>
            <person name="Henrissat B."/>
            <person name="Grigoriev I.V."/>
            <person name="Hibbett D.S."/>
            <person name="Martin F."/>
        </authorList>
    </citation>
    <scope>NUCLEOTIDE SEQUENCE [LARGE SCALE GENOMIC DNA]</scope>
    <source>
        <strain evidence="3 4">Koide BX008</strain>
    </source>
</reference>
<keyword evidence="1" id="KW-0227">DNA damage</keyword>
<dbReference type="InParanoid" id="A0A0C2X2T3"/>
<keyword evidence="1" id="KW-0547">Nucleotide-binding</keyword>
<feature type="domain" description="DNA helicase Pif1-like DEAD-box helicase" evidence="2">
    <location>
        <begin position="9"/>
        <end position="84"/>
    </location>
</feature>
<dbReference type="InterPro" id="IPR027417">
    <property type="entry name" value="P-loop_NTPase"/>
</dbReference>
<dbReference type="GO" id="GO:0005524">
    <property type="term" value="F:ATP binding"/>
    <property type="evidence" value="ECO:0007669"/>
    <property type="project" value="UniProtKB-KW"/>
</dbReference>
<dbReference type="EMBL" id="KN818259">
    <property type="protein sequence ID" value="KIL63476.1"/>
    <property type="molecule type" value="Genomic_DNA"/>
</dbReference>
<keyword evidence="4" id="KW-1185">Reference proteome</keyword>
<dbReference type="Proteomes" id="UP000054549">
    <property type="component" value="Unassembled WGS sequence"/>
</dbReference>
<evidence type="ECO:0000313" key="4">
    <source>
        <dbReference type="Proteomes" id="UP000054549"/>
    </source>
</evidence>
<gene>
    <name evidence="3" type="ORF">M378DRAFT_79749</name>
</gene>
<dbReference type="Pfam" id="PF05970">
    <property type="entry name" value="PIF1"/>
    <property type="match status" value="1"/>
</dbReference>
<keyword evidence="1" id="KW-0378">Hydrolase</keyword>
<keyword evidence="1" id="KW-0234">DNA repair</keyword>
<dbReference type="Gene3D" id="3.40.50.300">
    <property type="entry name" value="P-loop containing nucleotide triphosphate hydrolases"/>
    <property type="match status" value="1"/>
</dbReference>
<organism evidence="3 4">
    <name type="scientific">Amanita muscaria (strain Koide BX008)</name>
    <dbReference type="NCBI Taxonomy" id="946122"/>
    <lineage>
        <taxon>Eukaryota</taxon>
        <taxon>Fungi</taxon>
        <taxon>Dikarya</taxon>
        <taxon>Basidiomycota</taxon>
        <taxon>Agaricomycotina</taxon>
        <taxon>Agaricomycetes</taxon>
        <taxon>Agaricomycetidae</taxon>
        <taxon>Agaricales</taxon>
        <taxon>Pluteineae</taxon>
        <taxon>Amanitaceae</taxon>
        <taxon>Amanita</taxon>
    </lineage>
</organism>
<dbReference type="GO" id="GO:0000723">
    <property type="term" value="P:telomere maintenance"/>
    <property type="evidence" value="ECO:0007669"/>
    <property type="project" value="InterPro"/>
</dbReference>
<dbReference type="SUPFAM" id="SSF52540">
    <property type="entry name" value="P-loop containing nucleoside triphosphate hydrolases"/>
    <property type="match status" value="1"/>
</dbReference>
<evidence type="ECO:0000259" key="2">
    <source>
        <dbReference type="Pfam" id="PF05970"/>
    </source>
</evidence>
<dbReference type="GO" id="GO:0043139">
    <property type="term" value="F:5'-3' DNA helicase activity"/>
    <property type="evidence" value="ECO:0007669"/>
    <property type="project" value="UniProtKB-EC"/>
</dbReference>
<proteinExistence type="inferred from homology"/>
<evidence type="ECO:0000313" key="3">
    <source>
        <dbReference type="EMBL" id="KIL63476.1"/>
    </source>
</evidence>
<keyword evidence="1" id="KW-0233">DNA recombination</keyword>
<feature type="non-terminal residue" evidence="3">
    <location>
        <position position="1"/>
    </location>
</feature>
<comment type="similarity">
    <text evidence="1">Belongs to the helicase family.</text>
</comment>
<comment type="cofactor">
    <cofactor evidence="1">
        <name>Mg(2+)</name>
        <dbReference type="ChEBI" id="CHEBI:18420"/>
    </cofactor>
</comment>
<dbReference type="HOGENOM" id="CLU_161528_0_1_1"/>
<dbReference type="InterPro" id="IPR010285">
    <property type="entry name" value="DNA_helicase_pif1-like_DEAD"/>
</dbReference>
<sequence length="85" mass="9601">DELASKWTLNPEQQQAFKIIAEHSLFLYNDPLRMFISGAAGTGKTTVINAVKEFFKQKGQTRRFRLASYMGIAARHISGMTLHSQ</sequence>
<dbReference type="OrthoDB" id="432234at2759"/>
<dbReference type="GO" id="GO:0006281">
    <property type="term" value="P:DNA repair"/>
    <property type="evidence" value="ECO:0007669"/>
    <property type="project" value="UniProtKB-KW"/>
</dbReference>
<protein>
    <recommendedName>
        <fullName evidence="1">ATP-dependent DNA helicase</fullName>
        <ecNumber evidence="1">5.6.2.3</ecNumber>
    </recommendedName>
</protein>
<keyword evidence="1" id="KW-0347">Helicase</keyword>
<dbReference type="AlphaFoldDB" id="A0A0C2X2T3"/>
<keyword evidence="1" id="KW-0067">ATP-binding</keyword>